<dbReference type="FunFam" id="3.40.50.300:FF:000087">
    <property type="entry name" value="Recombinase RecA"/>
    <property type="match status" value="1"/>
</dbReference>
<dbReference type="OMA" id="DSKMGLH"/>
<evidence type="ECO:0000313" key="10">
    <source>
        <dbReference type="EMBL" id="BAM80454.1"/>
    </source>
</evidence>
<dbReference type="Pfam" id="PF00154">
    <property type="entry name" value="RecA_N"/>
    <property type="match status" value="1"/>
</dbReference>
<proteinExistence type="inferred from homology"/>
<accession>M1V8A1</accession>
<keyword evidence="2 6" id="KW-0547">Nucleotide-binding</keyword>
<dbReference type="Proteomes" id="UP000007014">
    <property type="component" value="Chromosome 11"/>
</dbReference>
<dbReference type="OrthoDB" id="5957327at2759"/>
<dbReference type="InterPro" id="IPR049428">
    <property type="entry name" value="RecA-like_N"/>
</dbReference>
<reference evidence="10 11" key="1">
    <citation type="journal article" date="2004" name="Nature">
        <title>Genome sequence of the ultrasmall unicellular red alga Cyanidioschyzon merolae 10D.</title>
        <authorList>
            <person name="Matsuzaki M."/>
            <person name="Misumi O."/>
            <person name="Shin-i T."/>
            <person name="Maruyama S."/>
            <person name="Takahara M."/>
            <person name="Miyagishima S."/>
            <person name="Mori T."/>
            <person name="Nishida K."/>
            <person name="Yagisawa F."/>
            <person name="Nishida K."/>
            <person name="Yoshida Y."/>
            <person name="Nishimura Y."/>
            <person name="Nakao S."/>
            <person name="Kobayashi T."/>
            <person name="Momoyama Y."/>
            <person name="Higashiyama T."/>
            <person name="Minoda A."/>
            <person name="Sano M."/>
            <person name="Nomoto H."/>
            <person name="Oishi K."/>
            <person name="Hayashi H."/>
            <person name="Ohta F."/>
            <person name="Nishizaka S."/>
            <person name="Haga S."/>
            <person name="Miura S."/>
            <person name="Morishita T."/>
            <person name="Kabeya Y."/>
            <person name="Terasawa K."/>
            <person name="Suzuki Y."/>
            <person name="Ishii Y."/>
            <person name="Asakawa S."/>
            <person name="Takano H."/>
            <person name="Ohta N."/>
            <person name="Kuroiwa H."/>
            <person name="Tanaka K."/>
            <person name="Shimizu N."/>
            <person name="Sugano S."/>
            <person name="Sato N."/>
            <person name="Nozaki H."/>
            <person name="Ogasawara N."/>
            <person name="Kohara Y."/>
            <person name="Kuroiwa T."/>
        </authorList>
    </citation>
    <scope>NUCLEOTIDE SEQUENCE [LARGE SCALE GENOMIC DNA]</scope>
    <source>
        <strain evidence="10 11">10D</strain>
    </source>
</reference>
<reference evidence="10 11" key="2">
    <citation type="journal article" date="2007" name="BMC Biol.">
        <title>A 100%-complete sequence reveals unusually simple genomic features in the hot-spring red alga Cyanidioschyzon merolae.</title>
        <authorList>
            <person name="Nozaki H."/>
            <person name="Takano H."/>
            <person name="Misumi O."/>
            <person name="Terasawa K."/>
            <person name="Matsuzaki M."/>
            <person name="Maruyama S."/>
            <person name="Nishida K."/>
            <person name="Yagisawa F."/>
            <person name="Yoshida Y."/>
            <person name="Fujiwara T."/>
            <person name="Takio S."/>
            <person name="Tamura K."/>
            <person name="Chung S.J."/>
            <person name="Nakamura S."/>
            <person name="Kuroiwa H."/>
            <person name="Tanaka K."/>
            <person name="Sato N."/>
            <person name="Kuroiwa T."/>
        </authorList>
    </citation>
    <scope>NUCLEOTIDE SEQUENCE [LARGE SCALE GENOMIC DNA]</scope>
    <source>
        <strain evidence="10 11">10D</strain>
    </source>
</reference>
<dbReference type="RefSeq" id="XP_005536490.1">
    <property type="nucleotide sequence ID" value="XM_005536433.1"/>
</dbReference>
<dbReference type="KEGG" id="cme:CYME_CMK061C"/>
<dbReference type="GO" id="GO:0003697">
    <property type="term" value="F:single-stranded DNA binding"/>
    <property type="evidence" value="ECO:0007669"/>
    <property type="project" value="InterPro"/>
</dbReference>
<keyword evidence="4 7" id="KW-0238">DNA-binding</keyword>
<evidence type="ECO:0000256" key="7">
    <source>
        <dbReference type="RuleBase" id="RU004527"/>
    </source>
</evidence>
<feature type="domain" description="RecA family profile 1" evidence="8">
    <location>
        <begin position="105"/>
        <end position="263"/>
    </location>
</feature>
<keyword evidence="3 6" id="KW-0067">ATP-binding</keyword>
<dbReference type="InterPro" id="IPR020588">
    <property type="entry name" value="RecA_ATP-bd"/>
</dbReference>
<dbReference type="InterPro" id="IPR027417">
    <property type="entry name" value="P-loop_NTPase"/>
</dbReference>
<evidence type="ECO:0000259" key="8">
    <source>
        <dbReference type="PROSITE" id="PS50162"/>
    </source>
</evidence>
<dbReference type="InterPro" id="IPR049261">
    <property type="entry name" value="RecA-like_C"/>
</dbReference>
<gene>
    <name evidence="10" type="ORF">CYME_CMK061C</name>
</gene>
<evidence type="ECO:0000313" key="11">
    <source>
        <dbReference type="Proteomes" id="UP000007014"/>
    </source>
</evidence>
<dbReference type="SUPFAM" id="SSF52540">
    <property type="entry name" value="P-loop containing nucleoside triphosphate hydrolases"/>
    <property type="match status" value="1"/>
</dbReference>
<dbReference type="PANTHER" id="PTHR45900:SF1">
    <property type="entry name" value="MITOCHONDRIAL DNA REPAIR PROTEIN RECA HOMOLOG-RELATED"/>
    <property type="match status" value="1"/>
</dbReference>
<dbReference type="PANTHER" id="PTHR45900">
    <property type="entry name" value="RECA"/>
    <property type="match status" value="1"/>
</dbReference>
<keyword evidence="5 7" id="KW-0233">DNA recombination</keyword>
<dbReference type="GO" id="GO:0006281">
    <property type="term" value="P:DNA repair"/>
    <property type="evidence" value="ECO:0007669"/>
    <property type="project" value="InterPro"/>
</dbReference>
<evidence type="ECO:0000256" key="5">
    <source>
        <dbReference type="ARBA" id="ARBA00023172"/>
    </source>
</evidence>
<dbReference type="CDD" id="cd00983">
    <property type="entry name" value="RecA"/>
    <property type="match status" value="1"/>
</dbReference>
<dbReference type="GO" id="GO:0005524">
    <property type="term" value="F:ATP binding"/>
    <property type="evidence" value="ECO:0007669"/>
    <property type="project" value="UniProtKB-KW"/>
</dbReference>
<evidence type="ECO:0000259" key="9">
    <source>
        <dbReference type="PROSITE" id="PS50163"/>
    </source>
</evidence>
<dbReference type="EMBL" id="AP006493">
    <property type="protein sequence ID" value="BAM80454.1"/>
    <property type="molecule type" value="Genomic_DNA"/>
</dbReference>
<dbReference type="Gramene" id="CMK061CT">
    <property type="protein sequence ID" value="CMK061CT"/>
    <property type="gene ID" value="CMK061C"/>
</dbReference>
<dbReference type="PROSITE" id="PS50163">
    <property type="entry name" value="RECA_3"/>
    <property type="match status" value="1"/>
</dbReference>
<dbReference type="AlphaFoldDB" id="M1V8A1"/>
<protein>
    <submittedName>
        <fullName evidence="10">DNA repair and recombination protein RecA, chloroplast</fullName>
    </submittedName>
</protein>
<dbReference type="InterPro" id="IPR013765">
    <property type="entry name" value="DNA_recomb/repair_RecA"/>
</dbReference>
<dbReference type="Pfam" id="PF21096">
    <property type="entry name" value="RecA_C"/>
    <property type="match status" value="1"/>
</dbReference>
<dbReference type="eggNOG" id="KOG1433">
    <property type="taxonomic scope" value="Eukaryota"/>
</dbReference>
<comment type="similarity">
    <text evidence="1 6">Belongs to the RecA family.</text>
</comment>
<dbReference type="InterPro" id="IPR023400">
    <property type="entry name" value="RecA_C_sf"/>
</dbReference>
<dbReference type="STRING" id="280699.M1V8A1"/>
<dbReference type="Gene3D" id="3.40.50.300">
    <property type="entry name" value="P-loop containing nucleotide triphosphate hydrolases"/>
    <property type="match status" value="1"/>
</dbReference>
<dbReference type="GeneID" id="16994414"/>
<dbReference type="HOGENOM" id="CLU_040469_3_2_1"/>
<dbReference type="NCBIfam" id="TIGR02012">
    <property type="entry name" value="tigrfam_recA"/>
    <property type="match status" value="1"/>
</dbReference>
<dbReference type="InterPro" id="IPR020587">
    <property type="entry name" value="RecA_monomer-monomer_interface"/>
</dbReference>
<name>M1V8A1_CYAM1</name>
<dbReference type="GO" id="GO:0006310">
    <property type="term" value="P:DNA recombination"/>
    <property type="evidence" value="ECO:0007669"/>
    <property type="project" value="UniProtKB-KW"/>
</dbReference>
<sequence>MFISLAGDPCFVRGKALKRATGPVSRGRVTARKSTGFLALALKAVDGRSPELTPSSDELATPANRNGISEDAAAKLHSLKQVLDQIEKTHGRGSIMRLGEVDRMRVETTPSGSLTLDVALGGGYPKGRLVEIYGPESSGKTTLALHAIAEVQRSGGVAAFVDAEHALDPQYAAALGCCTDDLLVSQPDTGEMALEIVDQLVRSAAVDLVVVDSVAALVPKAEIEGDMYDNQMGLQARLMSKALRKIAGSMSKSQCTVIFLNQLRVKVGVFYGSPEVTSGGNALKYYSTVRIDIRRKETLKDNSGIICKVKVAKNKVAPPFRVASVKILFGKGIDRIGSLLEAAEHVGIIVRKGTWYALNGEQFAHGRSAAEQRLRDNTELANQLEVLVREGMSKIPLPREFDDDVFVAEDLAPPEESMLEI</sequence>
<evidence type="ECO:0000256" key="3">
    <source>
        <dbReference type="ARBA" id="ARBA00022840"/>
    </source>
</evidence>
<keyword evidence="7" id="KW-0227">DNA damage</keyword>
<dbReference type="PROSITE" id="PS50162">
    <property type="entry name" value="RECA_2"/>
    <property type="match status" value="1"/>
</dbReference>
<evidence type="ECO:0000256" key="4">
    <source>
        <dbReference type="ARBA" id="ARBA00023125"/>
    </source>
</evidence>
<dbReference type="SUPFAM" id="SSF54752">
    <property type="entry name" value="RecA protein, C-terminal domain"/>
    <property type="match status" value="1"/>
</dbReference>
<evidence type="ECO:0000256" key="2">
    <source>
        <dbReference type="ARBA" id="ARBA00022741"/>
    </source>
</evidence>
<dbReference type="GO" id="GO:0140664">
    <property type="term" value="F:ATP-dependent DNA damage sensor activity"/>
    <property type="evidence" value="ECO:0007669"/>
    <property type="project" value="InterPro"/>
</dbReference>
<feature type="domain" description="RecA family profile 2" evidence="9">
    <location>
        <begin position="268"/>
        <end position="338"/>
    </location>
</feature>
<dbReference type="PRINTS" id="PR00142">
    <property type="entry name" value="RECA"/>
</dbReference>
<dbReference type="HAMAP" id="MF_00268">
    <property type="entry name" value="RecA"/>
    <property type="match status" value="1"/>
</dbReference>
<keyword evidence="11" id="KW-1185">Reference proteome</keyword>
<evidence type="ECO:0000256" key="6">
    <source>
        <dbReference type="RuleBase" id="RU003422"/>
    </source>
</evidence>
<evidence type="ECO:0000256" key="1">
    <source>
        <dbReference type="ARBA" id="ARBA00009391"/>
    </source>
</evidence>
<organism evidence="10 11">
    <name type="scientific">Cyanidioschyzon merolae (strain NIES-3377 / 10D)</name>
    <name type="common">Unicellular red alga</name>
    <dbReference type="NCBI Taxonomy" id="280699"/>
    <lineage>
        <taxon>Eukaryota</taxon>
        <taxon>Rhodophyta</taxon>
        <taxon>Bangiophyceae</taxon>
        <taxon>Cyanidiales</taxon>
        <taxon>Cyanidiaceae</taxon>
        <taxon>Cyanidioschyzon</taxon>
    </lineage>
</organism>
<dbReference type="InterPro" id="IPR003593">
    <property type="entry name" value="AAA+_ATPase"/>
</dbReference>
<dbReference type="SMART" id="SM00382">
    <property type="entry name" value="AAA"/>
    <property type="match status" value="1"/>
</dbReference>